<protein>
    <submittedName>
        <fullName evidence="3">Uncharacterized protein</fullName>
    </submittedName>
</protein>
<dbReference type="Proteomes" id="UP000663856">
    <property type="component" value="Unassembled WGS sequence"/>
</dbReference>
<keyword evidence="1" id="KW-0175">Coiled coil</keyword>
<dbReference type="EMBL" id="CAJOBF010001195">
    <property type="protein sequence ID" value="CAF3924105.1"/>
    <property type="molecule type" value="Genomic_DNA"/>
</dbReference>
<feature type="region of interest" description="Disordered" evidence="2">
    <location>
        <begin position="162"/>
        <end position="233"/>
    </location>
</feature>
<dbReference type="AlphaFoldDB" id="A0A816VGG0"/>
<evidence type="ECO:0000256" key="1">
    <source>
        <dbReference type="SAM" id="Coils"/>
    </source>
</evidence>
<organism evidence="3 6">
    <name type="scientific">Rotaria magnacalcarata</name>
    <dbReference type="NCBI Taxonomy" id="392030"/>
    <lineage>
        <taxon>Eukaryota</taxon>
        <taxon>Metazoa</taxon>
        <taxon>Spiralia</taxon>
        <taxon>Gnathifera</taxon>
        <taxon>Rotifera</taxon>
        <taxon>Eurotatoria</taxon>
        <taxon>Bdelloidea</taxon>
        <taxon>Philodinida</taxon>
        <taxon>Philodinidae</taxon>
        <taxon>Rotaria</taxon>
    </lineage>
</organism>
<reference evidence="3" key="1">
    <citation type="submission" date="2021-02" db="EMBL/GenBank/DDBJ databases">
        <authorList>
            <person name="Nowell W R."/>
        </authorList>
    </citation>
    <scope>NUCLEOTIDE SEQUENCE</scope>
</reference>
<evidence type="ECO:0000313" key="4">
    <source>
        <dbReference type="EMBL" id="CAF2134862.1"/>
    </source>
</evidence>
<feature type="compositionally biased region" description="Acidic residues" evidence="2">
    <location>
        <begin position="91"/>
        <end position="118"/>
    </location>
</feature>
<feature type="compositionally biased region" description="Polar residues" evidence="2">
    <location>
        <begin position="167"/>
        <end position="188"/>
    </location>
</feature>
<evidence type="ECO:0000313" key="3">
    <source>
        <dbReference type="EMBL" id="CAF2120503.1"/>
    </source>
</evidence>
<dbReference type="EMBL" id="CAJNRG010011766">
    <property type="protein sequence ID" value="CAF2134862.1"/>
    <property type="molecule type" value="Genomic_DNA"/>
</dbReference>
<dbReference type="Proteomes" id="UP000663887">
    <property type="component" value="Unassembled WGS sequence"/>
</dbReference>
<feature type="compositionally biased region" description="Basic and acidic residues" evidence="2">
    <location>
        <begin position="189"/>
        <end position="198"/>
    </location>
</feature>
<sequence>MGKRASVKRFSSMPDAASKAIDIKARKRIEELYELTDEIINAYNEVNETYVNKVYRKYKQLQEVNKKLKQQLNRHHCSGCQCTILPNDSTQNEDEKDAEEEDDDIEDTDSSILDEEDKIYEQTGKSAASSTTTRSIITRSKKNNAFLIPDIEDTQNFDVNDSRLSRKSSSADADNQDGISMVTNQNENEITHDDNQSEHEEEEADKNNDEHAQEEEDEEEEEEEDGDDEDMDSLPLTLQDIIRKKAEKNKNAKIYLLEIPRYPALCEFLRDRSRTSFDHRPSENQVRPLIANHLSQQMANDAKIRMRLRDELREIHRSYMRTFMNDPHANVTKISFHKHKRLNIKRSPI</sequence>
<evidence type="ECO:0000256" key="2">
    <source>
        <dbReference type="SAM" id="MobiDB-lite"/>
    </source>
</evidence>
<gene>
    <name evidence="5" type="ORF">UXM345_LOCUS11804</name>
    <name evidence="3" type="ORF">WKI299_LOCUS24298</name>
    <name evidence="4" type="ORF">XDN619_LOCUS25520</name>
</gene>
<evidence type="ECO:0000313" key="6">
    <source>
        <dbReference type="Proteomes" id="UP000663856"/>
    </source>
</evidence>
<proteinExistence type="predicted"/>
<comment type="caution">
    <text evidence="3">The sequence shown here is derived from an EMBL/GenBank/DDBJ whole genome shotgun (WGS) entry which is preliminary data.</text>
</comment>
<dbReference type="EMBL" id="CAJNRF010010412">
    <property type="protein sequence ID" value="CAF2120503.1"/>
    <property type="molecule type" value="Genomic_DNA"/>
</dbReference>
<feature type="region of interest" description="Disordered" evidence="2">
    <location>
        <begin position="80"/>
        <end position="134"/>
    </location>
</feature>
<evidence type="ECO:0000313" key="5">
    <source>
        <dbReference type="EMBL" id="CAF3924105.1"/>
    </source>
</evidence>
<name>A0A816VGG0_9BILA</name>
<feature type="compositionally biased region" description="Acidic residues" evidence="2">
    <location>
        <begin position="212"/>
        <end position="232"/>
    </location>
</feature>
<accession>A0A816VGG0</accession>
<dbReference type="Proteomes" id="UP000663842">
    <property type="component" value="Unassembled WGS sequence"/>
</dbReference>
<feature type="coiled-coil region" evidence="1">
    <location>
        <begin position="51"/>
        <end position="78"/>
    </location>
</feature>